<dbReference type="SUPFAM" id="SSF56214">
    <property type="entry name" value="4'-phosphopantetheinyl transferase"/>
    <property type="match status" value="2"/>
</dbReference>
<dbReference type="RefSeq" id="XP_001799885.1">
    <property type="nucleotide sequence ID" value="XM_001799833.1"/>
</dbReference>
<dbReference type="FunFam" id="3.90.470.20:FF:000014">
    <property type="entry name" value="AflYg/ npgA protein"/>
    <property type="match status" value="1"/>
</dbReference>
<keyword evidence="5" id="KW-1185">Reference proteome</keyword>
<dbReference type="AlphaFoldDB" id="A0A7U2ENM8"/>
<evidence type="ECO:0000256" key="1">
    <source>
        <dbReference type="ARBA" id="ARBA00013172"/>
    </source>
</evidence>
<dbReference type="EMBL" id="CP069023">
    <property type="protein sequence ID" value="QRC90190.1"/>
    <property type="molecule type" value="Genomic_DNA"/>
</dbReference>
<evidence type="ECO:0000313" key="4">
    <source>
        <dbReference type="EMBL" id="QRC90190.1"/>
    </source>
</evidence>
<name>A0A7U2ENM8_PHANO</name>
<evidence type="ECO:0000259" key="3">
    <source>
        <dbReference type="Pfam" id="PF22624"/>
    </source>
</evidence>
<dbReference type="GO" id="GO:0008897">
    <property type="term" value="F:holo-[acyl-carrier-protein] synthase activity"/>
    <property type="evidence" value="ECO:0007669"/>
    <property type="project" value="UniProtKB-EC"/>
</dbReference>
<dbReference type="Proteomes" id="UP000663193">
    <property type="component" value="Chromosome 1"/>
</dbReference>
<dbReference type="PANTHER" id="PTHR12215">
    <property type="entry name" value="PHOSPHOPANTETHEINE TRANSFERASE"/>
    <property type="match status" value="1"/>
</dbReference>
<dbReference type="VEuPathDB" id="FungiDB:JI435_095960"/>
<dbReference type="Gene3D" id="3.90.470.20">
    <property type="entry name" value="4'-phosphopantetheinyl transferase domain"/>
    <property type="match status" value="1"/>
</dbReference>
<dbReference type="KEGG" id="pno:SNOG_09596"/>
<feature type="domain" description="4'-phosphopantetheinyl transferase N-terminal" evidence="3">
    <location>
        <begin position="34"/>
        <end position="130"/>
    </location>
</feature>
<dbReference type="InterPro" id="IPR055066">
    <property type="entry name" value="AASDHPPT_N"/>
</dbReference>
<evidence type="ECO:0000313" key="5">
    <source>
        <dbReference type="Proteomes" id="UP000663193"/>
    </source>
</evidence>
<evidence type="ECO:0000256" key="2">
    <source>
        <dbReference type="ARBA" id="ARBA00022679"/>
    </source>
</evidence>
<dbReference type="InterPro" id="IPR050559">
    <property type="entry name" value="P-Pant_transferase_sf"/>
</dbReference>
<sequence length="378" mass="42126">MSDPDIPGSSLTCWLLDTRSIWPGKKIVDSASAREALQLVSPEERENITRKFHIADARMSLGSALLKRLFVHKSLGVPWKDITFGRKRDPKHGKPCALLPPSPSNPSTPIPAPLEFNISHQAGLVVLVGCKTADLDAELGVDIVCVNERNEYRTIDSEGFDAWIDIYSEIFSDEESWDMKYNCDAFPLLNGKIVTPAILQAHRHDRCTRRNQTLKVKLDGEDVTFDSELVIDAKLRRFFTFWCYKEAYIKLDGEALLAKWIPRLEFRNVRAPKQGTVARCSTHGTWGERVCDAEVWFTKAAGSGGPAGVDALNMRSGESRRLDDTRVEIQAFEENFMIGVAAKMRSSTIEGGGRLPEVLTKFEGLDLEADVMGVARAA</sequence>
<proteinExistence type="predicted"/>
<accession>A0A7U2ENM8</accession>
<organism evidence="4 5">
    <name type="scientific">Phaeosphaeria nodorum (strain SN15 / ATCC MYA-4574 / FGSC 10173)</name>
    <name type="common">Glume blotch fungus</name>
    <name type="synonym">Parastagonospora nodorum</name>
    <dbReference type="NCBI Taxonomy" id="321614"/>
    <lineage>
        <taxon>Eukaryota</taxon>
        <taxon>Fungi</taxon>
        <taxon>Dikarya</taxon>
        <taxon>Ascomycota</taxon>
        <taxon>Pezizomycotina</taxon>
        <taxon>Dothideomycetes</taxon>
        <taxon>Pleosporomycetidae</taxon>
        <taxon>Pleosporales</taxon>
        <taxon>Pleosporineae</taxon>
        <taxon>Phaeosphaeriaceae</taxon>
        <taxon>Parastagonospora</taxon>
    </lineage>
</organism>
<reference evidence="5" key="1">
    <citation type="journal article" date="2021" name="BMC Genomics">
        <title>Chromosome-level genome assembly and manually-curated proteome of model necrotroph Parastagonospora nodorum Sn15 reveals a genome-wide trove of candidate effector homologs, and redundancy of virulence-related functions within an accessory chromosome.</title>
        <authorList>
            <person name="Bertazzoni S."/>
            <person name="Jones D.A.B."/>
            <person name="Phan H.T."/>
            <person name="Tan K.-C."/>
            <person name="Hane J.K."/>
        </authorList>
    </citation>
    <scope>NUCLEOTIDE SEQUENCE [LARGE SCALE GENOMIC DNA]</scope>
    <source>
        <strain evidence="5">SN15 / ATCC MYA-4574 / FGSC 10173)</strain>
    </source>
</reference>
<dbReference type="PANTHER" id="PTHR12215:SF10">
    <property type="entry name" value="L-AMINOADIPATE-SEMIALDEHYDE DEHYDROGENASE-PHOSPHOPANTETHEINYL TRANSFERASE"/>
    <property type="match status" value="1"/>
</dbReference>
<protein>
    <recommendedName>
        <fullName evidence="1">holo-[acyl-carrier-protein] synthase</fullName>
        <ecNumber evidence="1">2.7.8.7</ecNumber>
    </recommendedName>
</protein>
<keyword evidence="2" id="KW-0808">Transferase</keyword>
<dbReference type="InterPro" id="IPR037143">
    <property type="entry name" value="4-PPantetheinyl_Trfase_dom_sf"/>
</dbReference>
<dbReference type="OMA" id="HRTCRIP"/>
<dbReference type="Pfam" id="PF22624">
    <property type="entry name" value="AASDHPPT_N"/>
    <property type="match status" value="1"/>
</dbReference>
<dbReference type="EC" id="2.7.8.7" evidence="1"/>
<dbReference type="OrthoDB" id="26719at2759"/>
<dbReference type="GO" id="GO:0000287">
    <property type="term" value="F:magnesium ion binding"/>
    <property type="evidence" value="ECO:0007669"/>
    <property type="project" value="InterPro"/>
</dbReference>
<gene>
    <name evidence="4" type="ORF">JI435_095960</name>
</gene>